<evidence type="ECO:0000313" key="2">
    <source>
        <dbReference type="Proteomes" id="UP001595792"/>
    </source>
</evidence>
<evidence type="ECO:0008006" key="3">
    <source>
        <dbReference type="Google" id="ProtNLM"/>
    </source>
</evidence>
<proteinExistence type="predicted"/>
<keyword evidence="2" id="KW-1185">Reference proteome</keyword>
<protein>
    <recommendedName>
        <fullName evidence="3">DUF4374 domain-containing protein</fullName>
    </recommendedName>
</protein>
<gene>
    <name evidence="1" type="ORF">ACFOUY_13575</name>
</gene>
<dbReference type="PROSITE" id="PS51257">
    <property type="entry name" value="PROKAR_LIPOPROTEIN"/>
    <property type="match status" value="1"/>
</dbReference>
<dbReference type="SUPFAM" id="SSF50998">
    <property type="entry name" value="Quinoprotein alcohol dehydrogenase-like"/>
    <property type="match status" value="1"/>
</dbReference>
<evidence type="ECO:0000313" key="1">
    <source>
        <dbReference type="EMBL" id="MFC4197729.1"/>
    </source>
</evidence>
<dbReference type="RefSeq" id="WP_378961365.1">
    <property type="nucleotide sequence ID" value="NZ_JBHRXC010000001.1"/>
</dbReference>
<sequence>MKIKNLCLVAAGLALAIQGCKKDKTPETTPEVANYVLSVTGGVSPNQTSYLFSSKDVPTGAVGTSNALESTSSATIYKYGKYIYQNNFAAPATLTKYGFDASGKPQAAGSFAIPGLRTIGAVLFISETEAYATVASFGVTPKLVKFNPTTMQVTTTLDLTGLNKTGATEVYYMGLVQRGNNIFMGVNYQDASFSNLEDKVFVAVIDRTTDKFVKLIEDSRSSQMWNGGTDASFSPNSLIKDASGDIYVMGYANNGKPSGVLRIKNNETAFDQSYFFNLTTTAGGPCVGLFHFGHDQTFTVTYTRAAAYPFDSGTAAGQYRKINLQTQTVSGNISSTLPLIKGNKAFMTKWDDQKIYFNVAADASINSIYSYQLSNGTVKKEFDLSSGACNGFAKLVQ</sequence>
<dbReference type="Proteomes" id="UP001595792">
    <property type="component" value="Unassembled WGS sequence"/>
</dbReference>
<organism evidence="1 2">
    <name type="scientific">Pedobacter jamesrossensis</name>
    <dbReference type="NCBI Taxonomy" id="1908238"/>
    <lineage>
        <taxon>Bacteria</taxon>
        <taxon>Pseudomonadati</taxon>
        <taxon>Bacteroidota</taxon>
        <taxon>Sphingobacteriia</taxon>
        <taxon>Sphingobacteriales</taxon>
        <taxon>Sphingobacteriaceae</taxon>
        <taxon>Pedobacter</taxon>
    </lineage>
</organism>
<reference evidence="2" key="1">
    <citation type="journal article" date="2019" name="Int. J. Syst. Evol. Microbiol.">
        <title>The Global Catalogue of Microorganisms (GCM) 10K type strain sequencing project: providing services to taxonomists for standard genome sequencing and annotation.</title>
        <authorList>
            <consortium name="The Broad Institute Genomics Platform"/>
            <consortium name="The Broad Institute Genome Sequencing Center for Infectious Disease"/>
            <person name="Wu L."/>
            <person name="Ma J."/>
        </authorList>
    </citation>
    <scope>NUCLEOTIDE SEQUENCE [LARGE SCALE GENOMIC DNA]</scope>
    <source>
        <strain evidence="2">CCM 8689</strain>
    </source>
</reference>
<dbReference type="EMBL" id="JBHSBY010000125">
    <property type="protein sequence ID" value="MFC4197729.1"/>
    <property type="molecule type" value="Genomic_DNA"/>
</dbReference>
<dbReference type="InterPro" id="IPR011047">
    <property type="entry name" value="Quinoprotein_ADH-like_sf"/>
</dbReference>
<name>A0ABV8NMP1_9SPHI</name>
<accession>A0ABV8NMP1</accession>
<comment type="caution">
    <text evidence="1">The sequence shown here is derived from an EMBL/GenBank/DDBJ whole genome shotgun (WGS) entry which is preliminary data.</text>
</comment>